<evidence type="ECO:0000313" key="1">
    <source>
        <dbReference type="EMBL" id="KAI3903619.1"/>
    </source>
</evidence>
<sequence>MEAELVDVDIVLVVLANDDDDVDDVDVEEEDETLVDYNNSKVDEEDIVPVDDYSDLEY</sequence>
<organism evidence="1 2">
    <name type="scientific">Papaver atlanticum</name>
    <dbReference type="NCBI Taxonomy" id="357466"/>
    <lineage>
        <taxon>Eukaryota</taxon>
        <taxon>Viridiplantae</taxon>
        <taxon>Streptophyta</taxon>
        <taxon>Embryophyta</taxon>
        <taxon>Tracheophyta</taxon>
        <taxon>Spermatophyta</taxon>
        <taxon>Magnoliopsida</taxon>
        <taxon>Ranunculales</taxon>
        <taxon>Papaveraceae</taxon>
        <taxon>Papaveroideae</taxon>
        <taxon>Papaver</taxon>
    </lineage>
</organism>
<gene>
    <name evidence="1" type="ORF">MKW98_032273</name>
</gene>
<reference evidence="1" key="1">
    <citation type="submission" date="2022-04" db="EMBL/GenBank/DDBJ databases">
        <title>A functionally conserved STORR gene fusion in Papaver species that diverged 16.8 million years ago.</title>
        <authorList>
            <person name="Catania T."/>
        </authorList>
    </citation>
    <scope>NUCLEOTIDE SEQUENCE</scope>
    <source>
        <strain evidence="1">S-188037</strain>
    </source>
</reference>
<keyword evidence="2" id="KW-1185">Reference proteome</keyword>
<name>A0AAD4SFM1_9MAGN</name>
<proteinExistence type="predicted"/>
<comment type="caution">
    <text evidence="1">The sequence shown here is derived from an EMBL/GenBank/DDBJ whole genome shotgun (WGS) entry which is preliminary data.</text>
</comment>
<dbReference type="AlphaFoldDB" id="A0AAD4SFM1"/>
<protein>
    <submittedName>
        <fullName evidence="1">Uncharacterized protein</fullName>
    </submittedName>
</protein>
<evidence type="ECO:0000313" key="2">
    <source>
        <dbReference type="Proteomes" id="UP001202328"/>
    </source>
</evidence>
<dbReference type="Proteomes" id="UP001202328">
    <property type="component" value="Unassembled WGS sequence"/>
</dbReference>
<dbReference type="EMBL" id="JAJJMB010011222">
    <property type="protein sequence ID" value="KAI3903619.1"/>
    <property type="molecule type" value="Genomic_DNA"/>
</dbReference>
<accession>A0AAD4SFM1</accession>